<dbReference type="CDD" id="cd09076">
    <property type="entry name" value="L1-EN"/>
    <property type="match status" value="1"/>
</dbReference>
<evidence type="ECO:0000259" key="2">
    <source>
        <dbReference type="PROSITE" id="PS50878"/>
    </source>
</evidence>
<dbReference type="AlphaFoldDB" id="A0A8C1UWG7"/>
<dbReference type="InterPro" id="IPR005135">
    <property type="entry name" value="Endo/exonuclease/phosphatase"/>
</dbReference>
<reference evidence="3" key="1">
    <citation type="submission" date="2025-08" db="UniProtKB">
        <authorList>
            <consortium name="Ensembl"/>
        </authorList>
    </citation>
    <scope>IDENTIFICATION</scope>
</reference>
<keyword evidence="1" id="KW-0175">Coiled coil</keyword>
<accession>A0A8C1UWG7</accession>
<feature type="domain" description="Reverse transcriptase" evidence="2">
    <location>
        <begin position="498"/>
        <end position="768"/>
    </location>
</feature>
<evidence type="ECO:0000313" key="4">
    <source>
        <dbReference type="Proteomes" id="UP000694700"/>
    </source>
</evidence>
<evidence type="ECO:0000256" key="1">
    <source>
        <dbReference type="SAM" id="Coils"/>
    </source>
</evidence>
<dbReference type="InterPro" id="IPR043502">
    <property type="entry name" value="DNA/RNA_pol_sf"/>
</dbReference>
<dbReference type="Pfam" id="PF00078">
    <property type="entry name" value="RVT_1"/>
    <property type="match status" value="1"/>
</dbReference>
<dbReference type="PANTHER" id="PTHR31635:SF196">
    <property type="entry name" value="REVERSE TRANSCRIPTASE DOMAIN-CONTAINING PROTEIN-RELATED"/>
    <property type="match status" value="1"/>
</dbReference>
<dbReference type="InterPro" id="IPR036691">
    <property type="entry name" value="Endo/exonu/phosph_ase_sf"/>
</dbReference>
<dbReference type="SUPFAM" id="SSF56219">
    <property type="entry name" value="DNase I-like"/>
    <property type="match status" value="1"/>
</dbReference>
<evidence type="ECO:0000313" key="3">
    <source>
        <dbReference type="Ensembl" id="ENSCCRP00015041126.1"/>
    </source>
</evidence>
<protein>
    <recommendedName>
        <fullName evidence="2">Reverse transcriptase domain-containing protein</fullName>
    </recommendedName>
</protein>
<dbReference type="Proteomes" id="UP000694700">
    <property type="component" value="Unplaced"/>
</dbReference>
<dbReference type="InterPro" id="IPR000477">
    <property type="entry name" value="RT_dom"/>
</dbReference>
<dbReference type="CDD" id="cd01650">
    <property type="entry name" value="RT_nLTR_like"/>
    <property type="match status" value="1"/>
</dbReference>
<dbReference type="Pfam" id="PF03372">
    <property type="entry name" value="Exo_endo_phos"/>
    <property type="match status" value="1"/>
</dbReference>
<dbReference type="PROSITE" id="PS50878">
    <property type="entry name" value="RT_POL"/>
    <property type="match status" value="1"/>
</dbReference>
<dbReference type="PANTHER" id="PTHR31635">
    <property type="entry name" value="REVERSE TRANSCRIPTASE DOMAIN-CONTAINING PROTEIN-RELATED"/>
    <property type="match status" value="1"/>
</dbReference>
<dbReference type="Gene3D" id="3.60.10.10">
    <property type="entry name" value="Endonuclease/exonuclease/phosphatase"/>
    <property type="match status" value="1"/>
</dbReference>
<dbReference type="SUPFAM" id="SSF56672">
    <property type="entry name" value="DNA/RNA polymerases"/>
    <property type="match status" value="1"/>
</dbReference>
<proteinExistence type="predicted"/>
<dbReference type="GO" id="GO:0003824">
    <property type="term" value="F:catalytic activity"/>
    <property type="evidence" value="ECO:0007669"/>
    <property type="project" value="InterPro"/>
</dbReference>
<feature type="coiled-coil region" evidence="1">
    <location>
        <begin position="306"/>
        <end position="333"/>
    </location>
</feature>
<name>A0A8C1UWG7_CYPCA</name>
<sequence>MTDLNILSCNINGLNGPHKRIGFLDFLRRRKIDIVLVQESHLKEEDVHRCNNKFYEVVSHSSSDTKTKGVLILVRRTLNITILDKGCDTDGRITHIKTIVENRNIVFISVYAPCTPDPTFFSVLSTYLLKFSDFEIVLGADMNSVMSHTLDRSGPKESHSQAFCSDKLRLCVTSASLVDSWRLLNPSAKSFTFFSATHKSYSRIDYIFISTSLSSAVRDADICSLSLSDHDGNLCRLSLIPRPSRATRWRFNPKLLQDENFCSQFRNKFAEFIEINQGSVDDPRTLWNAVKGFIRNNSISYASFLQKKRHKKIAELESQLQNLTRENQRCFSDSTLSKIMAVRSELNSLLRSRAEFLIQRCRQNYYFQGSRPSHLLALRIRNSEKFANISAVKSQSGLIMTDPKDINISFHSFYSNLYTSSAVGDPDSFASFLSNLDLPRLSDSDSDYLAEPITLQELESAIRSMNKGKSPGLDGIPVELYSTFWSDLGPLMLDMIIFSVTQGSFHPSINIAVISLLLKKDKDPTSCSSYRPLSLIGTDVKLYAKVLSRRLEKFMNRLVHHDQTGFIKSRSASDNLRRLYHIINSTNSSSSPCAVLSLDAMKAFDQLEWNYLWAVLQHLGLGSSFINMIKVLYVNPAASVLTGSVCSNPFFIHRGTRQGCPLSPLLFALSLEPLAQAVRRSQTISPIIIRNTHHHISLFADDILLFLEKPSHSIPHVLNLFDHFGSLSGFKINWSKSCLLPLNSKFDPTSLSVSIPLVQNFKYLGIDVFPSLQEILSKNYNSILAKISSDLENWSHLPTSLQARISVIKMNVLPRINFFSSMIPLAPPVGYWNKLDACVSRYIWDGKRPRIKLTTLQRSRLHGGLSFPNFRLYAQAFSLRPLSVWFDPDASVSWRAIEESIVYPYNLKHLVFSGVPLRQCKSRFGPIVTHLLSTWRDVERRLQLVTIWHKHSPIFHNNNLLSGNTPFHCPQWTHHKVNTLGDIYDDNGLQSFQNLKTQYNLPGTSFFMYLRIRSALRAYGVPWNSQLPIHPLRKLILPSEESPSSASVIYLFLLEHSYKPLSITTVWAKDINEDVHVLFSDQIWGMFKLSSKNPNHQMIHWKLLHRVYLTPMKRFHMNLSSSPKCNLCSQGSLGTFLHFFWECPSLSPFWTLLSQDLSYLLGTEICLTPRHFFMNDFWDLTLSVQQRCLLLAALTAAKKLLVNRWNPPHTMDRRTWAVYLLDIISMELSTSRIHGSNVKTVNLWHSSFNVVSSFLKSL</sequence>
<dbReference type="Ensembl" id="ENSCCRT00015042527.1">
    <property type="protein sequence ID" value="ENSCCRP00015041126.1"/>
    <property type="gene ID" value="ENSCCRG00015017097.1"/>
</dbReference>
<organism evidence="3 4">
    <name type="scientific">Cyprinus carpio</name>
    <name type="common">Common carp</name>
    <dbReference type="NCBI Taxonomy" id="7962"/>
    <lineage>
        <taxon>Eukaryota</taxon>
        <taxon>Metazoa</taxon>
        <taxon>Chordata</taxon>
        <taxon>Craniata</taxon>
        <taxon>Vertebrata</taxon>
        <taxon>Euteleostomi</taxon>
        <taxon>Actinopterygii</taxon>
        <taxon>Neopterygii</taxon>
        <taxon>Teleostei</taxon>
        <taxon>Ostariophysi</taxon>
        <taxon>Cypriniformes</taxon>
        <taxon>Cyprinidae</taxon>
        <taxon>Cyprininae</taxon>
        <taxon>Cyprinus</taxon>
    </lineage>
</organism>